<dbReference type="AlphaFoldDB" id="A0A9P6EL87"/>
<organism evidence="1 2">
    <name type="scientific">Crepidotus variabilis</name>
    <dbReference type="NCBI Taxonomy" id="179855"/>
    <lineage>
        <taxon>Eukaryota</taxon>
        <taxon>Fungi</taxon>
        <taxon>Dikarya</taxon>
        <taxon>Basidiomycota</taxon>
        <taxon>Agaricomycotina</taxon>
        <taxon>Agaricomycetes</taxon>
        <taxon>Agaricomycetidae</taxon>
        <taxon>Agaricales</taxon>
        <taxon>Agaricineae</taxon>
        <taxon>Crepidotaceae</taxon>
        <taxon>Crepidotus</taxon>
    </lineage>
</organism>
<comment type="caution">
    <text evidence="1">The sequence shown here is derived from an EMBL/GenBank/DDBJ whole genome shotgun (WGS) entry which is preliminary data.</text>
</comment>
<gene>
    <name evidence="1" type="ORF">CPB83DRAFT_891979</name>
</gene>
<dbReference type="EMBL" id="MU157836">
    <property type="protein sequence ID" value="KAF9531127.1"/>
    <property type="molecule type" value="Genomic_DNA"/>
</dbReference>
<evidence type="ECO:0000313" key="2">
    <source>
        <dbReference type="Proteomes" id="UP000807306"/>
    </source>
</evidence>
<proteinExistence type="predicted"/>
<evidence type="ECO:0008006" key="3">
    <source>
        <dbReference type="Google" id="ProtNLM"/>
    </source>
</evidence>
<reference evidence="1" key="1">
    <citation type="submission" date="2020-11" db="EMBL/GenBank/DDBJ databases">
        <authorList>
            <consortium name="DOE Joint Genome Institute"/>
            <person name="Ahrendt S."/>
            <person name="Riley R."/>
            <person name="Andreopoulos W."/>
            <person name="Labutti K."/>
            <person name="Pangilinan J."/>
            <person name="Ruiz-Duenas F.J."/>
            <person name="Barrasa J.M."/>
            <person name="Sanchez-Garcia M."/>
            <person name="Camarero S."/>
            <person name="Miyauchi S."/>
            <person name="Serrano A."/>
            <person name="Linde D."/>
            <person name="Babiker R."/>
            <person name="Drula E."/>
            <person name="Ayuso-Fernandez I."/>
            <person name="Pacheco R."/>
            <person name="Padilla G."/>
            <person name="Ferreira P."/>
            <person name="Barriuso J."/>
            <person name="Kellner H."/>
            <person name="Castanera R."/>
            <person name="Alfaro M."/>
            <person name="Ramirez L."/>
            <person name="Pisabarro A.G."/>
            <person name="Kuo A."/>
            <person name="Tritt A."/>
            <person name="Lipzen A."/>
            <person name="He G."/>
            <person name="Yan M."/>
            <person name="Ng V."/>
            <person name="Cullen D."/>
            <person name="Martin F."/>
            <person name="Rosso M.-N."/>
            <person name="Henrissat B."/>
            <person name="Hibbett D."/>
            <person name="Martinez A.T."/>
            <person name="Grigoriev I.V."/>
        </authorList>
    </citation>
    <scope>NUCLEOTIDE SEQUENCE</scope>
    <source>
        <strain evidence="1">CBS 506.95</strain>
    </source>
</reference>
<sequence>MAFSRSPHLPPEIILEVANNLSIRRDLATLSALSVTSTSYLDVCRSSIFQTIRISSLGQQLDDQLDGLTDIWDRNPRVARYVKKLEFHLGSITSLHTTTFELLAQLENVASLRLFTRPDDHPSDKLLNTEQISQLQSLLSSPRITTLDLEDMVIHPRLFNHCPQLLHLRMFHVKTYATSTSNPHGREPAGNRFGCKPSLCSLLKFQSTEGWRYIHNTLLNVTALDSLAFGVKAYGHPLLTVTDISSQISSLVCLTHLRHLALEATVIEAVYTVPRASILAALPSPGALESVTITFCNLYSPLLSVDMANECGNLDELLSSADWCSLTSITIFVDFNHKRITSGGLSTEDLLQETRQRYFPRLLLHLNRSLEVLHLPRR</sequence>
<name>A0A9P6EL87_9AGAR</name>
<dbReference type="Proteomes" id="UP000807306">
    <property type="component" value="Unassembled WGS sequence"/>
</dbReference>
<accession>A0A9P6EL87</accession>
<evidence type="ECO:0000313" key="1">
    <source>
        <dbReference type="EMBL" id="KAF9531127.1"/>
    </source>
</evidence>
<protein>
    <recommendedName>
        <fullName evidence="3">F-box domain-containing protein</fullName>
    </recommendedName>
</protein>
<keyword evidence="2" id="KW-1185">Reference proteome</keyword>